<evidence type="ECO:0000256" key="3">
    <source>
        <dbReference type="ARBA" id="ARBA00022692"/>
    </source>
</evidence>
<keyword evidence="6" id="KW-0472">Membrane</keyword>
<comment type="subcellular location">
    <subcellularLocation>
        <location evidence="1">Cell membrane</location>
        <topology evidence="1">Single-pass membrane protein</topology>
    </subcellularLocation>
</comment>
<evidence type="ECO:0000256" key="7">
    <source>
        <dbReference type="ARBA" id="ARBA00023157"/>
    </source>
</evidence>
<dbReference type="GO" id="GO:0005886">
    <property type="term" value="C:plasma membrane"/>
    <property type="evidence" value="ECO:0007669"/>
    <property type="project" value="UniProtKB-SubCell"/>
</dbReference>
<keyword evidence="11" id="KW-1185">Reference proteome</keyword>
<keyword evidence="5" id="KW-1133">Transmembrane helix</keyword>
<evidence type="ECO:0000259" key="9">
    <source>
        <dbReference type="Pfam" id="PF23577"/>
    </source>
</evidence>
<dbReference type="InterPro" id="IPR057097">
    <property type="entry name" value="LysM_RLK3/10"/>
</dbReference>
<proteinExistence type="predicted"/>
<keyword evidence="2" id="KW-1003">Cell membrane</keyword>
<dbReference type="PANTHER" id="PTHR46204">
    <property type="entry name" value="CHITIN ELICITOR RECEPTOR KINASE 1-RELATED"/>
    <property type="match status" value="1"/>
</dbReference>
<evidence type="ECO:0000256" key="8">
    <source>
        <dbReference type="SAM" id="SignalP"/>
    </source>
</evidence>
<evidence type="ECO:0000256" key="5">
    <source>
        <dbReference type="ARBA" id="ARBA00022989"/>
    </source>
</evidence>
<feature type="signal peptide" evidence="8">
    <location>
        <begin position="1"/>
        <end position="26"/>
    </location>
</feature>
<keyword evidence="3" id="KW-0812">Transmembrane</keyword>
<evidence type="ECO:0000256" key="4">
    <source>
        <dbReference type="ARBA" id="ARBA00022729"/>
    </source>
</evidence>
<gene>
    <name evidence="10" type="ORF">OSB04_015763</name>
</gene>
<protein>
    <recommendedName>
        <fullName evidence="9">LYK3/RLK10-like LysM domain-containing protein</fullName>
    </recommendedName>
</protein>
<feature type="chain" id="PRO_5041230867" description="LYK3/RLK10-like LysM domain-containing protein" evidence="8">
    <location>
        <begin position="27"/>
        <end position="239"/>
    </location>
</feature>
<evidence type="ECO:0000313" key="10">
    <source>
        <dbReference type="EMBL" id="KAJ9551718.1"/>
    </source>
</evidence>
<keyword evidence="7" id="KW-1015">Disulfide bond</keyword>
<organism evidence="10 11">
    <name type="scientific">Centaurea solstitialis</name>
    <name type="common">yellow star-thistle</name>
    <dbReference type="NCBI Taxonomy" id="347529"/>
    <lineage>
        <taxon>Eukaryota</taxon>
        <taxon>Viridiplantae</taxon>
        <taxon>Streptophyta</taxon>
        <taxon>Embryophyta</taxon>
        <taxon>Tracheophyta</taxon>
        <taxon>Spermatophyta</taxon>
        <taxon>Magnoliopsida</taxon>
        <taxon>eudicotyledons</taxon>
        <taxon>Gunneridae</taxon>
        <taxon>Pentapetalae</taxon>
        <taxon>asterids</taxon>
        <taxon>campanulids</taxon>
        <taxon>Asterales</taxon>
        <taxon>Asteraceae</taxon>
        <taxon>Carduoideae</taxon>
        <taxon>Cardueae</taxon>
        <taxon>Centaureinae</taxon>
        <taxon>Centaurea</taxon>
    </lineage>
</organism>
<keyword evidence="4 8" id="KW-0732">Signal</keyword>
<dbReference type="AlphaFoldDB" id="A0AA38T7G1"/>
<dbReference type="EMBL" id="JARYMX010000004">
    <property type="protein sequence ID" value="KAJ9551718.1"/>
    <property type="molecule type" value="Genomic_DNA"/>
</dbReference>
<dbReference type="GO" id="GO:0019199">
    <property type="term" value="F:transmembrane receptor protein kinase activity"/>
    <property type="evidence" value="ECO:0007669"/>
    <property type="project" value="InterPro"/>
</dbReference>
<dbReference type="Proteomes" id="UP001172457">
    <property type="component" value="Chromosome 4"/>
</dbReference>
<evidence type="ECO:0000256" key="2">
    <source>
        <dbReference type="ARBA" id="ARBA00022475"/>
    </source>
</evidence>
<sequence>MLDLNLGLRFAAFTLLLTSIGNLVQSRCNRGCDLALASYYVEQGSYLNSISGYMNSTSEDIMRYNNRDIIPNLDTLPSFVRINVLFRCDCINGEFLGHVFSYDVRSHDTYHVIAEQRYANLTTAEWIRRFNSYDRYPIPDNGSINVTVNCSCGDGSVSRDYGLFVTYPLMEGETLDLVSSSAKLGSDLIRRYNPDANFSAGSGLVYLPGRDNTRTCLKTNSTRYLVWYSYNHPTDPRVP</sequence>
<evidence type="ECO:0000256" key="6">
    <source>
        <dbReference type="ARBA" id="ARBA00023136"/>
    </source>
</evidence>
<feature type="domain" description="LYK3/RLK10-like LysM" evidence="9">
    <location>
        <begin position="165"/>
        <end position="208"/>
    </location>
</feature>
<dbReference type="Pfam" id="PF23577">
    <property type="entry name" value="LysM_RLK"/>
    <property type="match status" value="1"/>
</dbReference>
<reference evidence="10" key="1">
    <citation type="submission" date="2023-03" db="EMBL/GenBank/DDBJ databases">
        <title>Chromosome-scale reference genome and RAD-based genetic map of yellow starthistle (Centaurea solstitialis) reveal putative structural variation and QTLs associated with invader traits.</title>
        <authorList>
            <person name="Reatini B."/>
            <person name="Cang F.A."/>
            <person name="Jiang Q."/>
            <person name="Mckibben M.T.W."/>
            <person name="Barker M.S."/>
            <person name="Rieseberg L.H."/>
            <person name="Dlugosch K.M."/>
        </authorList>
    </citation>
    <scope>NUCLEOTIDE SEQUENCE</scope>
    <source>
        <strain evidence="10">CAN-66</strain>
        <tissue evidence="10">Leaf</tissue>
    </source>
</reference>
<accession>A0AA38T7G1</accession>
<comment type="caution">
    <text evidence="10">The sequence shown here is derived from an EMBL/GenBank/DDBJ whole genome shotgun (WGS) entry which is preliminary data.</text>
</comment>
<evidence type="ECO:0000313" key="11">
    <source>
        <dbReference type="Proteomes" id="UP001172457"/>
    </source>
</evidence>
<evidence type="ECO:0000256" key="1">
    <source>
        <dbReference type="ARBA" id="ARBA00004162"/>
    </source>
</evidence>
<name>A0AA38T7G1_9ASTR</name>
<dbReference type="GO" id="GO:0045087">
    <property type="term" value="P:innate immune response"/>
    <property type="evidence" value="ECO:0007669"/>
    <property type="project" value="InterPro"/>
</dbReference>
<dbReference type="InterPro" id="IPR044812">
    <property type="entry name" value="CERK1/LYK3-like"/>
</dbReference>
<dbReference type="PANTHER" id="PTHR46204:SF27">
    <property type="entry name" value="PROTEIN KINASE DOMAIN-CONTAINING PROTEIN"/>
    <property type="match status" value="1"/>
</dbReference>